<dbReference type="KEGG" id="nah:F5544_26020"/>
<sequence>MPTVPFVTVTLPPALRPFAKGHKRVRLRGKTVGEVLDTLAREFPSIRTRLIGDNGDVRRFVNIYIDDVDVRTLQGRATPVRTGSDMTILSAVAGG</sequence>
<dbReference type="EMBL" id="CP046172">
    <property type="protein sequence ID" value="QIS13058.1"/>
    <property type="molecule type" value="Genomic_DNA"/>
</dbReference>
<gene>
    <name evidence="1" type="ORF">F5544_26020</name>
</gene>
<dbReference type="PANTHER" id="PTHR38031:SF1">
    <property type="entry name" value="SULFUR CARRIER PROTEIN CYSO"/>
    <property type="match status" value="1"/>
</dbReference>
<accession>A0A6G9YIN8</accession>
<dbReference type="InterPro" id="IPR052045">
    <property type="entry name" value="Sulfur_Carrier/Prot_Modifier"/>
</dbReference>
<dbReference type="PANTHER" id="PTHR38031">
    <property type="entry name" value="SULFUR CARRIER PROTEIN SLR0821-RELATED"/>
    <property type="match status" value="1"/>
</dbReference>
<dbReference type="InterPro" id="IPR016155">
    <property type="entry name" value="Mopterin_synth/thiamin_S_b"/>
</dbReference>
<evidence type="ECO:0000313" key="1">
    <source>
        <dbReference type="EMBL" id="QIS13058.1"/>
    </source>
</evidence>
<dbReference type="InterPro" id="IPR003749">
    <property type="entry name" value="ThiS/MoaD-like"/>
</dbReference>
<protein>
    <submittedName>
        <fullName evidence="1">Molybdopterin synthase sulfur carrier subunit</fullName>
    </submittedName>
</protein>
<keyword evidence="2" id="KW-1185">Reference proteome</keyword>
<dbReference type="AlphaFoldDB" id="A0A6G9YIN8"/>
<dbReference type="Gene3D" id="3.10.20.30">
    <property type="match status" value="1"/>
</dbReference>
<dbReference type="Pfam" id="PF02597">
    <property type="entry name" value="ThiS"/>
    <property type="match status" value="1"/>
</dbReference>
<reference evidence="1 2" key="1">
    <citation type="journal article" date="2019" name="ACS Chem. Biol.">
        <title>Identification and Mobilization of a Cryptic Antibiotic Biosynthesis Gene Locus from a Human-Pathogenic Nocardia Isolate.</title>
        <authorList>
            <person name="Herisse M."/>
            <person name="Ishida K."/>
            <person name="Porter J.L."/>
            <person name="Howden B."/>
            <person name="Hertweck C."/>
            <person name="Stinear T.P."/>
            <person name="Pidot S.J."/>
        </authorList>
    </citation>
    <scope>NUCLEOTIDE SEQUENCE [LARGE SCALE GENOMIC DNA]</scope>
    <source>
        <strain evidence="1 2">AUSMDU00012717</strain>
    </source>
</reference>
<name>A0A6G9YIN8_9NOCA</name>
<dbReference type="RefSeq" id="WP_167475649.1">
    <property type="nucleotide sequence ID" value="NZ_CP046172.1"/>
</dbReference>
<evidence type="ECO:0000313" key="2">
    <source>
        <dbReference type="Proteomes" id="UP000503540"/>
    </source>
</evidence>
<dbReference type="SUPFAM" id="SSF54285">
    <property type="entry name" value="MoaD/ThiS"/>
    <property type="match status" value="1"/>
</dbReference>
<proteinExistence type="predicted"/>
<dbReference type="InterPro" id="IPR012675">
    <property type="entry name" value="Beta-grasp_dom_sf"/>
</dbReference>
<dbReference type="Proteomes" id="UP000503540">
    <property type="component" value="Chromosome"/>
</dbReference>
<organism evidence="1 2">
    <name type="scientific">Nocardia arthritidis</name>
    <dbReference type="NCBI Taxonomy" id="228602"/>
    <lineage>
        <taxon>Bacteria</taxon>
        <taxon>Bacillati</taxon>
        <taxon>Actinomycetota</taxon>
        <taxon>Actinomycetes</taxon>
        <taxon>Mycobacteriales</taxon>
        <taxon>Nocardiaceae</taxon>
        <taxon>Nocardia</taxon>
    </lineage>
</organism>